<keyword evidence="3" id="KW-0539">Nucleus</keyword>
<dbReference type="GO" id="GO:0005730">
    <property type="term" value="C:nucleolus"/>
    <property type="evidence" value="ECO:0007669"/>
    <property type="project" value="TreeGrafter"/>
</dbReference>
<dbReference type="GO" id="GO:0042273">
    <property type="term" value="P:ribosomal large subunit biogenesis"/>
    <property type="evidence" value="ECO:0007669"/>
    <property type="project" value="TreeGrafter"/>
</dbReference>
<evidence type="ECO:0000256" key="2">
    <source>
        <dbReference type="ARBA" id="ARBA00005904"/>
    </source>
</evidence>
<comment type="caution">
    <text evidence="7">The sequence shown here is derived from an EMBL/GenBank/DDBJ whole genome shotgun (WGS) entry which is preliminary data.</text>
</comment>
<feature type="domain" description="Ribosomal RNA-processing protein 14 N-terminal" evidence="6">
    <location>
        <begin position="11"/>
        <end position="55"/>
    </location>
</feature>
<dbReference type="InterPro" id="IPR029188">
    <property type="entry name" value="Rrp14_N"/>
</dbReference>
<dbReference type="GO" id="GO:0042274">
    <property type="term" value="P:ribosomal small subunit biogenesis"/>
    <property type="evidence" value="ECO:0007669"/>
    <property type="project" value="TreeGrafter"/>
</dbReference>
<feature type="compositionally biased region" description="Polar residues" evidence="4">
    <location>
        <begin position="140"/>
        <end position="161"/>
    </location>
</feature>
<dbReference type="EMBL" id="MBFT01000580">
    <property type="protein sequence ID" value="PVU89057.1"/>
    <property type="molecule type" value="Genomic_DNA"/>
</dbReference>
<dbReference type="PANTHER" id="PTHR14369">
    <property type="entry name" value="SURFEIT LOCUS PROTEIN 6"/>
    <property type="match status" value="1"/>
</dbReference>
<protein>
    <recommendedName>
        <fullName evidence="9">Ribosomal RNA-processing protein 14/surfeit locus protein 6 C-terminal domain-containing protein</fullName>
    </recommendedName>
</protein>
<evidence type="ECO:0000256" key="4">
    <source>
        <dbReference type="SAM" id="MobiDB-lite"/>
    </source>
</evidence>
<feature type="compositionally biased region" description="Basic and acidic residues" evidence="4">
    <location>
        <begin position="272"/>
        <end position="302"/>
    </location>
</feature>
<sequence>MMENIQYLEDRLRNHENSFNSIANLIPAKYYLPVDPKVVQAKFMKNSKKRKAEAEIKWKKTMPLSQDEIGRHKTVQEVIEEKQLENDSEPKLEVGIQDLDSNTELLTKSVPQITPTGTMKATSIEDLRSRLNDRIEQLRQNRSSKKNSGSDANQTKESILQNRLKRKKDLEEKSKNKDKMLLVPQHSGGNKDGNRDPDSHKKKKQKAVVKDEISYGNIDTKKKKPLAKKIKDEQIWKSAIEKAQGVKTKDNEKLLTKSIKRIKQQKNKSAKQWKDRATTVKKSIEEKQEKRTKNIKAKIEAKKNKKLGIKTPKKASKKARPGFEGKQSSKSKFKKQKK</sequence>
<feature type="compositionally biased region" description="Basic residues" evidence="4">
    <location>
        <begin position="303"/>
        <end position="320"/>
    </location>
</feature>
<evidence type="ECO:0000313" key="7">
    <source>
        <dbReference type="EMBL" id="PVU89057.1"/>
    </source>
</evidence>
<dbReference type="GO" id="GO:0003677">
    <property type="term" value="F:DNA binding"/>
    <property type="evidence" value="ECO:0007669"/>
    <property type="project" value="TreeGrafter"/>
</dbReference>
<proteinExistence type="inferred from homology"/>
<gene>
    <name evidence="7" type="ORF">BB559_005261</name>
</gene>
<evidence type="ECO:0008006" key="9">
    <source>
        <dbReference type="Google" id="ProtNLM"/>
    </source>
</evidence>
<organism evidence="7 8">
    <name type="scientific">Furculomyces boomerangus</name>
    <dbReference type="NCBI Taxonomy" id="61424"/>
    <lineage>
        <taxon>Eukaryota</taxon>
        <taxon>Fungi</taxon>
        <taxon>Fungi incertae sedis</taxon>
        <taxon>Zoopagomycota</taxon>
        <taxon>Kickxellomycotina</taxon>
        <taxon>Harpellomycetes</taxon>
        <taxon>Harpellales</taxon>
        <taxon>Harpellaceae</taxon>
        <taxon>Furculomyces</taxon>
    </lineage>
</organism>
<evidence type="ECO:0000259" key="6">
    <source>
        <dbReference type="Pfam" id="PF15459"/>
    </source>
</evidence>
<comment type="similarity">
    <text evidence="2">Belongs to the SURF6 family.</text>
</comment>
<dbReference type="Pfam" id="PF15459">
    <property type="entry name" value="RRP14"/>
    <property type="match status" value="1"/>
</dbReference>
<evidence type="ECO:0000256" key="1">
    <source>
        <dbReference type="ARBA" id="ARBA00004123"/>
    </source>
</evidence>
<dbReference type="InterPro" id="IPR007019">
    <property type="entry name" value="SURF6"/>
</dbReference>
<evidence type="ECO:0000256" key="3">
    <source>
        <dbReference type="ARBA" id="ARBA00023242"/>
    </source>
</evidence>
<evidence type="ECO:0000313" key="8">
    <source>
        <dbReference type="Proteomes" id="UP000245699"/>
    </source>
</evidence>
<feature type="compositionally biased region" description="Basic residues" evidence="4">
    <location>
        <begin position="329"/>
        <end position="338"/>
    </location>
</feature>
<feature type="region of interest" description="Disordered" evidence="4">
    <location>
        <begin position="262"/>
        <end position="338"/>
    </location>
</feature>
<evidence type="ECO:0000259" key="5">
    <source>
        <dbReference type="Pfam" id="PF04935"/>
    </source>
</evidence>
<dbReference type="Pfam" id="PF04935">
    <property type="entry name" value="SURF6"/>
    <property type="match status" value="1"/>
</dbReference>
<feature type="domain" description="Ribosomal RNA-processing protein 14/surfeit locus protein 6 C-terminal" evidence="5">
    <location>
        <begin position="130"/>
        <end position="307"/>
    </location>
</feature>
<dbReference type="STRING" id="61424.A0A2T9Y9S6"/>
<reference evidence="7 8" key="1">
    <citation type="journal article" date="2018" name="MBio">
        <title>Comparative Genomics Reveals the Core Gene Toolbox for the Fungus-Insect Symbiosis.</title>
        <authorList>
            <person name="Wang Y."/>
            <person name="Stata M."/>
            <person name="Wang W."/>
            <person name="Stajich J.E."/>
            <person name="White M.M."/>
            <person name="Moncalvo J.M."/>
        </authorList>
    </citation>
    <scope>NUCLEOTIDE SEQUENCE [LARGE SCALE GENOMIC DNA]</scope>
    <source>
        <strain evidence="7 8">AUS-77-4</strain>
    </source>
</reference>
<dbReference type="PANTHER" id="PTHR14369:SF0">
    <property type="entry name" value="SURFEIT LOCUS PROTEIN 6"/>
    <property type="match status" value="1"/>
</dbReference>
<dbReference type="OrthoDB" id="444809at2759"/>
<feature type="compositionally biased region" description="Basic residues" evidence="4">
    <location>
        <begin position="262"/>
        <end position="271"/>
    </location>
</feature>
<keyword evidence="8" id="KW-1185">Reference proteome</keyword>
<dbReference type="Proteomes" id="UP000245699">
    <property type="component" value="Unassembled WGS sequence"/>
</dbReference>
<comment type="subcellular location">
    <subcellularLocation>
        <location evidence="1">Nucleus</location>
    </subcellularLocation>
</comment>
<dbReference type="AlphaFoldDB" id="A0A2T9Y9S6"/>
<name>A0A2T9Y9S6_9FUNG</name>
<feature type="region of interest" description="Disordered" evidence="4">
    <location>
        <begin position="139"/>
        <end position="213"/>
    </location>
</feature>
<dbReference type="GO" id="GO:0003723">
    <property type="term" value="F:RNA binding"/>
    <property type="evidence" value="ECO:0007669"/>
    <property type="project" value="TreeGrafter"/>
</dbReference>
<accession>A0A2T9Y9S6</accession>
<feature type="compositionally biased region" description="Basic and acidic residues" evidence="4">
    <location>
        <begin position="168"/>
        <end position="180"/>
    </location>
</feature>
<dbReference type="InterPro" id="IPR029190">
    <property type="entry name" value="Rrp14/SURF6_C"/>
</dbReference>